<sequence length="34" mass="3711">MEMGELIAIAVLHGRMGTPTKNNNESNIAETLVR</sequence>
<organism evidence="1">
    <name type="scientific">hydrothermal vent metagenome</name>
    <dbReference type="NCBI Taxonomy" id="652676"/>
    <lineage>
        <taxon>unclassified sequences</taxon>
        <taxon>metagenomes</taxon>
        <taxon>ecological metagenomes</taxon>
    </lineage>
</organism>
<evidence type="ECO:0000313" key="1">
    <source>
        <dbReference type="EMBL" id="VAW87646.1"/>
    </source>
</evidence>
<reference evidence="1" key="1">
    <citation type="submission" date="2018-06" db="EMBL/GenBank/DDBJ databases">
        <authorList>
            <person name="Zhirakovskaya E."/>
        </authorList>
    </citation>
    <scope>NUCLEOTIDE SEQUENCE</scope>
</reference>
<dbReference type="AlphaFoldDB" id="A0A3B1A419"/>
<accession>A0A3B1A419</accession>
<dbReference type="EMBL" id="UOFO01000128">
    <property type="protein sequence ID" value="VAW87646.1"/>
    <property type="molecule type" value="Genomic_DNA"/>
</dbReference>
<protein>
    <submittedName>
        <fullName evidence="1">Uncharacterized protein</fullName>
    </submittedName>
</protein>
<proteinExistence type="predicted"/>
<name>A0A3B1A419_9ZZZZ</name>
<gene>
    <name evidence="1" type="ORF">MNBD_GAMMA16-1727</name>
</gene>